<dbReference type="InterPro" id="IPR036388">
    <property type="entry name" value="WH-like_DNA-bd_sf"/>
</dbReference>
<dbReference type="GeneID" id="78275369"/>
<evidence type="ECO:0000313" key="2">
    <source>
        <dbReference type="Proteomes" id="UP000186705"/>
    </source>
</evidence>
<evidence type="ECO:0000313" key="1">
    <source>
        <dbReference type="EMBL" id="OLU46593.1"/>
    </source>
</evidence>
<dbReference type="EMBL" id="MPKA01000062">
    <property type="protein sequence ID" value="OLU46593.1"/>
    <property type="molecule type" value="Genomic_DNA"/>
</dbReference>
<proteinExistence type="predicted"/>
<dbReference type="AlphaFoldDB" id="A0A1U7NMT1"/>
<organism evidence="1 2">
    <name type="scientific">Dubosiella newyorkensis</name>
    <dbReference type="NCBI Taxonomy" id="1862672"/>
    <lineage>
        <taxon>Bacteria</taxon>
        <taxon>Bacillati</taxon>
        <taxon>Bacillota</taxon>
        <taxon>Erysipelotrichia</taxon>
        <taxon>Erysipelotrichales</taxon>
        <taxon>Erysipelotrichaceae</taxon>
        <taxon>Dubosiella</taxon>
    </lineage>
</organism>
<dbReference type="Pfam" id="PF09639">
    <property type="entry name" value="YjcQ"/>
    <property type="match status" value="1"/>
</dbReference>
<dbReference type="RefSeq" id="WP_076341250.1">
    <property type="nucleotide sequence ID" value="NZ_CAMNTW010000002.1"/>
</dbReference>
<dbReference type="InterPro" id="IPR036390">
    <property type="entry name" value="WH_DNA-bd_sf"/>
</dbReference>
<sequence>MAHNDMQVVICKILMYLYECLKAGKTPQWSDLQYNSKLIEIPEAYWKVIISELIRSGFIEGLMAYRTKNGSGWVDNGIHITLKGVEYLEENQGMTKAKDFLGQSFFVVLEGVIAGLTAKI</sequence>
<protein>
    <recommendedName>
        <fullName evidence="3">YjcQ protein</fullName>
    </recommendedName>
</protein>
<evidence type="ECO:0008006" key="3">
    <source>
        <dbReference type="Google" id="ProtNLM"/>
    </source>
</evidence>
<reference evidence="1 2" key="1">
    <citation type="submission" date="2016-11" db="EMBL/GenBank/DDBJ databases">
        <title>Description of two novel members of the family Erysipelotrichaceae: Ileibacterium lipovorans gen. nov., sp. nov. and Dubosiella newyorkensis, gen. nov., sp. nov.</title>
        <authorList>
            <person name="Cox L.M."/>
            <person name="Sohn J."/>
            <person name="Tyrrell K.L."/>
            <person name="Citron D.M."/>
            <person name="Lawson P.A."/>
            <person name="Patel N.B."/>
            <person name="Iizumi T."/>
            <person name="Perez-Perez G.I."/>
            <person name="Goldstein E.J."/>
            <person name="Blaser M.J."/>
        </authorList>
    </citation>
    <scope>NUCLEOTIDE SEQUENCE [LARGE SCALE GENOMIC DNA]</scope>
    <source>
        <strain evidence="1 2">NYU-BL-A4</strain>
    </source>
</reference>
<name>A0A1U7NMT1_9FIRM</name>
<dbReference type="OrthoDB" id="1867478at2"/>
<dbReference type="Proteomes" id="UP000186705">
    <property type="component" value="Unassembled WGS sequence"/>
</dbReference>
<gene>
    <name evidence="1" type="ORF">BO225_05330</name>
</gene>
<keyword evidence="2" id="KW-1185">Reference proteome</keyword>
<dbReference type="STRING" id="1862672.BO225_05330"/>
<accession>A0A1U7NMT1</accession>
<dbReference type="InterPro" id="IPR018597">
    <property type="entry name" value="Phage_Tuc2009_YjcQ"/>
</dbReference>
<dbReference type="Gene3D" id="1.10.10.10">
    <property type="entry name" value="Winged helix-like DNA-binding domain superfamily/Winged helix DNA-binding domain"/>
    <property type="match status" value="1"/>
</dbReference>
<comment type="caution">
    <text evidence="1">The sequence shown here is derived from an EMBL/GenBank/DDBJ whole genome shotgun (WGS) entry which is preliminary data.</text>
</comment>
<dbReference type="SUPFAM" id="SSF46785">
    <property type="entry name" value="Winged helix' DNA-binding domain"/>
    <property type="match status" value="1"/>
</dbReference>